<dbReference type="EMBL" id="UGUU01000001">
    <property type="protein sequence ID" value="SUD40083.1"/>
    <property type="molecule type" value="Genomic_DNA"/>
</dbReference>
<reference evidence="1 2" key="1">
    <citation type="submission" date="2018-06" db="EMBL/GenBank/DDBJ databases">
        <authorList>
            <consortium name="Pathogen Informatics"/>
            <person name="Doyle S."/>
        </authorList>
    </citation>
    <scope>NUCLEOTIDE SEQUENCE [LARGE SCALE GENOMIC DNA]</scope>
    <source>
        <strain evidence="1 2">NCTC10899</strain>
    </source>
</reference>
<name>A0A379IW99_ECTME</name>
<dbReference type="RefSeq" id="WP_147285417.1">
    <property type="nucleotide sequence ID" value="NZ_UGUU01000001.1"/>
</dbReference>
<accession>A0A379IW99</accession>
<dbReference type="AlphaFoldDB" id="A0A379IW99"/>
<protein>
    <submittedName>
        <fullName evidence="1">Uncharacterized protein</fullName>
    </submittedName>
</protein>
<gene>
    <name evidence="1" type="ORF">NCTC10899_02915</name>
</gene>
<evidence type="ECO:0000313" key="1">
    <source>
        <dbReference type="EMBL" id="SUD40083.1"/>
    </source>
</evidence>
<organism evidence="1 2">
    <name type="scientific">Ectopseudomonas mendocina</name>
    <name type="common">Pseudomonas mendocina</name>
    <dbReference type="NCBI Taxonomy" id="300"/>
    <lineage>
        <taxon>Bacteria</taxon>
        <taxon>Pseudomonadati</taxon>
        <taxon>Pseudomonadota</taxon>
        <taxon>Gammaproteobacteria</taxon>
        <taxon>Pseudomonadales</taxon>
        <taxon>Pseudomonadaceae</taxon>
        <taxon>Ectopseudomonas</taxon>
    </lineage>
</organism>
<evidence type="ECO:0000313" key="2">
    <source>
        <dbReference type="Proteomes" id="UP000254260"/>
    </source>
</evidence>
<dbReference type="Proteomes" id="UP000254260">
    <property type="component" value="Unassembled WGS sequence"/>
</dbReference>
<proteinExistence type="predicted"/>
<sequence length="206" mass="22807">MDYLTDWFHGTNSRFSQWKIDGRPANLKNGMPLHRGLFFTKSLLFAKQSVQAYAANGHVYKSSVLPGKAILNLSRPGESCTIAESESFREAVRNVRPGKGNAQVGYQHYWQEGWKTGEIMKFAPPPHEAEHYQRLHHLALAFPGTAQSIAALNQLQAITRDCIEDIVTAGKLSGYQAILGNEQQSGASYPILIVLDSSILTPPELV</sequence>
<dbReference type="OrthoDB" id="6861796at2"/>